<proteinExistence type="predicted"/>
<dbReference type="Pfam" id="PF08279">
    <property type="entry name" value="HTH_11"/>
    <property type="match status" value="1"/>
</dbReference>
<accession>C8NIY4</accession>
<feature type="domain" description="PRD" evidence="6">
    <location>
        <begin position="287"/>
        <end position="394"/>
    </location>
</feature>
<evidence type="ECO:0000256" key="2">
    <source>
        <dbReference type="ARBA" id="ARBA00023015"/>
    </source>
</evidence>
<dbReference type="GO" id="GO:0003700">
    <property type="term" value="F:DNA-binding transcription factor activity"/>
    <property type="evidence" value="ECO:0007669"/>
    <property type="project" value="InterPro"/>
</dbReference>
<dbReference type="InterPro" id="IPR050661">
    <property type="entry name" value="BglG_antiterminators"/>
</dbReference>
<protein>
    <submittedName>
        <fullName evidence="7">PRD domain protein</fullName>
    </submittedName>
</protein>
<evidence type="ECO:0000259" key="4">
    <source>
        <dbReference type="PROSITE" id="PS51000"/>
    </source>
</evidence>
<dbReference type="eggNOG" id="COG1762">
    <property type="taxonomic scope" value="Bacteria"/>
</dbReference>
<dbReference type="AlphaFoldDB" id="C8NIY4"/>
<dbReference type="Pfam" id="PF00359">
    <property type="entry name" value="PTS_EIIA_2"/>
    <property type="match status" value="1"/>
</dbReference>
<dbReference type="InterPro" id="IPR036388">
    <property type="entry name" value="WH-like_DNA-bd_sf"/>
</dbReference>
<dbReference type="PROSITE" id="PS51094">
    <property type="entry name" value="PTS_EIIA_TYPE_2"/>
    <property type="match status" value="1"/>
</dbReference>
<dbReference type="PROSITE" id="PS51000">
    <property type="entry name" value="HTH_DEOR_2"/>
    <property type="match status" value="1"/>
</dbReference>
<evidence type="ECO:0000313" key="8">
    <source>
        <dbReference type="Proteomes" id="UP000005926"/>
    </source>
</evidence>
<dbReference type="eggNOG" id="COG3711">
    <property type="taxonomic scope" value="Bacteria"/>
</dbReference>
<sequence>MEGIFMKQRHQQLLQLLSRQEWMKGRELATCLGVSTRTVRLDIEHINQEAPHIIQANRQKGYHLVAFQQNRYITALNPTKTPQDNEERSVHLLKQLLFKEDGVFIDHFCEQCFVSAKTFELVRIRVQQKLQEYEGLSLQLNNGFLQLEGSETSKRKLYRNLLKKEVGEDFLNSSELMQVYPELDMEHIQSIIWDKLKHNRYSIRKSLMPFLLLHMGIVLQRIKVGHTVQEFSQDELDLEVEYQIVRSIFSKILEETIIPEAEVVSFAKLLKAYHNSDAVESKISFRGEIVDLEEVVRQIGEQLYSIMGVSFIEQEDFTMRFQLHLQGFLERVQLNLSLPNVYVQTFKRQYPLVFDTAVSISQYLMSVFQCEMTEEEIGFIALHIGAAYMQRVKPQKLRAILIANTQYPLIAGSVSRLKDQFSHRLDFVVEQSTFTTDLSEFYDADLLITFDQIEHPLEIPTVRLGLFFNTQDEIQLIKVMNTLETEQMSHKIRSQIPDFMSEKFFYANIQPNNRDELLHEMGHHLIQENIVTKEFLNSVLERENLSSTDFDYALAIPHPLRPESKRSMISIAVLKEPIQWNHFPVKLVILLALKEEDMEFMQLFLGWLGKQLDSPEKMMSLLEAKNVESFIEAIR</sequence>
<name>C8NIY4_9LACT</name>
<dbReference type="InterPro" id="IPR036390">
    <property type="entry name" value="WH_DNA-bd_sf"/>
</dbReference>
<evidence type="ECO:0000259" key="6">
    <source>
        <dbReference type="PROSITE" id="PS51372"/>
    </source>
</evidence>
<evidence type="ECO:0000256" key="3">
    <source>
        <dbReference type="ARBA" id="ARBA00023163"/>
    </source>
</evidence>
<dbReference type="CDD" id="cd00211">
    <property type="entry name" value="PTS_IIA_fru"/>
    <property type="match status" value="1"/>
</dbReference>
<keyword evidence="3" id="KW-0804">Transcription</keyword>
<feature type="domain" description="PTS EIIA type-2" evidence="5">
    <location>
        <begin position="498"/>
        <end position="635"/>
    </location>
</feature>
<dbReference type="SUPFAM" id="SSF63520">
    <property type="entry name" value="PTS-regulatory domain, PRD"/>
    <property type="match status" value="2"/>
</dbReference>
<dbReference type="InterPro" id="IPR001034">
    <property type="entry name" value="DeoR_HTH"/>
</dbReference>
<dbReference type="Pfam" id="PF00874">
    <property type="entry name" value="PRD"/>
    <property type="match status" value="2"/>
</dbReference>
<dbReference type="SUPFAM" id="SSF46785">
    <property type="entry name" value="Winged helix' DNA-binding domain"/>
    <property type="match status" value="1"/>
</dbReference>
<comment type="caution">
    <text evidence="7">The sequence shown here is derived from an EMBL/GenBank/DDBJ whole genome shotgun (WGS) entry which is preliminary data.</text>
</comment>
<keyword evidence="8" id="KW-1185">Reference proteome</keyword>
<dbReference type="InterPro" id="IPR013196">
    <property type="entry name" value="HTH_11"/>
</dbReference>
<dbReference type="InterPro" id="IPR011608">
    <property type="entry name" value="PRD"/>
</dbReference>
<dbReference type="PANTHER" id="PTHR30185">
    <property type="entry name" value="CRYPTIC BETA-GLUCOSIDE BGL OPERON ANTITERMINATOR"/>
    <property type="match status" value="1"/>
</dbReference>
<dbReference type="Gene3D" id="1.10.10.10">
    <property type="entry name" value="Winged helix-like DNA-binding domain superfamily/Winged helix DNA-binding domain"/>
    <property type="match status" value="1"/>
</dbReference>
<organism evidence="7 8">
    <name type="scientific">Granulicatella adiacens ATCC 49175</name>
    <dbReference type="NCBI Taxonomy" id="638301"/>
    <lineage>
        <taxon>Bacteria</taxon>
        <taxon>Bacillati</taxon>
        <taxon>Bacillota</taxon>
        <taxon>Bacilli</taxon>
        <taxon>Lactobacillales</taxon>
        <taxon>Carnobacteriaceae</taxon>
        <taxon>Granulicatella</taxon>
    </lineage>
</organism>
<reference evidence="7 8" key="1">
    <citation type="submission" date="2009-08" db="EMBL/GenBank/DDBJ databases">
        <authorList>
            <person name="Muzny D."/>
            <person name="Qin X."/>
            <person name="Deng J."/>
            <person name="Jiang H."/>
            <person name="Liu Y."/>
            <person name="Qu J."/>
            <person name="Song X.-Z."/>
            <person name="Zhang L."/>
            <person name="Thornton R."/>
            <person name="Coyle M."/>
            <person name="Francisco L."/>
            <person name="Jackson L."/>
            <person name="Javaid M."/>
            <person name="Korchina V."/>
            <person name="Kovar C."/>
            <person name="Mata R."/>
            <person name="Mathew T."/>
            <person name="Ngo R."/>
            <person name="Nguyen L."/>
            <person name="Nguyen N."/>
            <person name="Okwuonu G."/>
            <person name="Ongeri F."/>
            <person name="Pham C."/>
            <person name="Simmons D."/>
            <person name="Wilczek-Boney K."/>
            <person name="Hale W."/>
            <person name="Jakkamsetti A."/>
            <person name="Pham P."/>
            <person name="Ruth R."/>
            <person name="San Lucas F."/>
            <person name="Warren J."/>
            <person name="Zhang J."/>
            <person name="Zhao Z."/>
            <person name="Zhou C."/>
            <person name="Zhu D."/>
            <person name="Lee S."/>
            <person name="Bess C."/>
            <person name="Blankenburg K."/>
            <person name="Forbes L."/>
            <person name="Fu Q."/>
            <person name="Gubbala S."/>
            <person name="Hirani K."/>
            <person name="Jayaseelan J.C."/>
            <person name="Lara F."/>
            <person name="Munidasa M."/>
            <person name="Palculict T."/>
            <person name="Patil S."/>
            <person name="Pu L.-L."/>
            <person name="Saada N."/>
            <person name="Tang L."/>
            <person name="Weissenberger G."/>
            <person name="Zhu Y."/>
            <person name="Hemphill L."/>
            <person name="Shang Y."/>
            <person name="Youmans B."/>
            <person name="Ayvaz T."/>
            <person name="Ross M."/>
            <person name="Santibanez J."/>
            <person name="Aqrawi P."/>
            <person name="Gross S."/>
            <person name="Joshi V."/>
            <person name="Fowler G."/>
            <person name="Nazareth L."/>
            <person name="Reid J."/>
            <person name="Worley K."/>
            <person name="Petrosino J."/>
            <person name="Highlander S."/>
            <person name="Gibbs R."/>
        </authorList>
    </citation>
    <scope>NUCLEOTIDE SEQUENCE [LARGE SCALE GENOMIC DNA]</scope>
    <source>
        <strain evidence="7 8">ATCC 49175</strain>
    </source>
</reference>
<feature type="domain" description="HTH deoR-type" evidence="4">
    <location>
        <begin position="6"/>
        <end position="65"/>
    </location>
</feature>
<dbReference type="InterPro" id="IPR002178">
    <property type="entry name" value="PTS_EIIA_type-2_dom"/>
</dbReference>
<evidence type="ECO:0000256" key="1">
    <source>
        <dbReference type="ARBA" id="ARBA00022737"/>
    </source>
</evidence>
<dbReference type="InterPro" id="IPR036634">
    <property type="entry name" value="PRD_sf"/>
</dbReference>
<dbReference type="InterPro" id="IPR016152">
    <property type="entry name" value="PTrfase/Anion_transptr"/>
</dbReference>
<keyword evidence="1" id="KW-0677">Repeat</keyword>
<dbReference type="PROSITE" id="PS51372">
    <property type="entry name" value="PRD_2"/>
    <property type="match status" value="1"/>
</dbReference>
<evidence type="ECO:0000313" key="7">
    <source>
        <dbReference type="EMBL" id="EEW36531.1"/>
    </source>
</evidence>
<gene>
    <name evidence="7" type="ORF">HMPREF0444_1879</name>
</gene>
<dbReference type="EMBL" id="ACKZ01000029">
    <property type="protein sequence ID" value="EEW36531.1"/>
    <property type="molecule type" value="Genomic_DNA"/>
</dbReference>
<dbReference type="Proteomes" id="UP000005926">
    <property type="component" value="Unassembled WGS sequence"/>
</dbReference>
<dbReference type="STRING" id="638301.HMPREF0444_1879"/>
<dbReference type="Gene3D" id="3.40.930.10">
    <property type="entry name" value="Mannitol-specific EII, Chain A"/>
    <property type="match status" value="1"/>
</dbReference>
<keyword evidence="2" id="KW-0805">Transcription regulation</keyword>
<evidence type="ECO:0000259" key="5">
    <source>
        <dbReference type="PROSITE" id="PS51094"/>
    </source>
</evidence>
<dbReference type="SUPFAM" id="SSF55804">
    <property type="entry name" value="Phoshotransferase/anion transport protein"/>
    <property type="match status" value="1"/>
</dbReference>
<dbReference type="HOGENOM" id="CLU_013442_5_2_9"/>
<dbReference type="Gene3D" id="1.10.1790.10">
    <property type="entry name" value="PRD domain"/>
    <property type="match status" value="1"/>
</dbReference>
<dbReference type="PANTHER" id="PTHR30185:SF12">
    <property type="entry name" value="TRANSCRIPTIONAL REGULATOR MANR"/>
    <property type="match status" value="1"/>
</dbReference>